<dbReference type="SMART" id="SM00448">
    <property type="entry name" value="REC"/>
    <property type="match status" value="1"/>
</dbReference>
<dbReference type="Proteomes" id="UP001242480">
    <property type="component" value="Unassembled WGS sequence"/>
</dbReference>
<dbReference type="SUPFAM" id="SSF52172">
    <property type="entry name" value="CheY-like"/>
    <property type="match status" value="1"/>
</dbReference>
<evidence type="ECO:0000256" key="1">
    <source>
        <dbReference type="ARBA" id="ARBA00022553"/>
    </source>
</evidence>
<dbReference type="EMBL" id="JAUSVX010000025">
    <property type="protein sequence ID" value="MDQ0474678.1"/>
    <property type="molecule type" value="Genomic_DNA"/>
</dbReference>
<dbReference type="InterPro" id="IPR011006">
    <property type="entry name" value="CheY-like_superfamily"/>
</dbReference>
<feature type="modified residue" description="4-aspartylphosphate" evidence="2">
    <location>
        <position position="52"/>
    </location>
</feature>
<keyword evidence="4" id="KW-0238">DNA-binding</keyword>
<feature type="domain" description="Response regulatory" evidence="3">
    <location>
        <begin position="3"/>
        <end position="112"/>
    </location>
</feature>
<comment type="caution">
    <text evidence="4">The sequence shown here is derived from an EMBL/GenBank/DDBJ whole genome shotgun (WGS) entry which is preliminary data.</text>
</comment>
<dbReference type="Gene3D" id="3.40.50.2300">
    <property type="match status" value="1"/>
</dbReference>
<dbReference type="InterPro" id="IPR050595">
    <property type="entry name" value="Bact_response_regulator"/>
</dbReference>
<dbReference type="PROSITE" id="PS50110">
    <property type="entry name" value="RESPONSE_REGULATORY"/>
    <property type="match status" value="1"/>
</dbReference>
<evidence type="ECO:0000256" key="2">
    <source>
        <dbReference type="PROSITE-ProRule" id="PRU00169"/>
    </source>
</evidence>
<dbReference type="Pfam" id="PF00072">
    <property type="entry name" value="Response_reg"/>
    <property type="match status" value="1"/>
</dbReference>
<evidence type="ECO:0000313" key="4">
    <source>
        <dbReference type="EMBL" id="MDQ0474678.1"/>
    </source>
</evidence>
<organism evidence="4 5">
    <name type="scientific">Labrys wisconsinensis</name>
    <dbReference type="NCBI Taxonomy" id="425677"/>
    <lineage>
        <taxon>Bacteria</taxon>
        <taxon>Pseudomonadati</taxon>
        <taxon>Pseudomonadota</taxon>
        <taxon>Alphaproteobacteria</taxon>
        <taxon>Hyphomicrobiales</taxon>
        <taxon>Xanthobacteraceae</taxon>
        <taxon>Labrys</taxon>
    </lineage>
</organism>
<evidence type="ECO:0000313" key="5">
    <source>
        <dbReference type="Proteomes" id="UP001242480"/>
    </source>
</evidence>
<proteinExistence type="predicted"/>
<sequence length="112" mass="11786">MKPILIVEDDPMIAMDLETIASDAGVVPVCCGSLREAVRAADRADYALALLDINLPDGTTFALARQLAARGVPVMFISAIRKAEIPAELAAARLLPKPFRAAEVKAVISAAT</sequence>
<keyword evidence="1 2" id="KW-0597">Phosphoprotein</keyword>
<name>A0ABU0JK66_9HYPH</name>
<dbReference type="PANTHER" id="PTHR44591:SF24">
    <property type="entry name" value="PROTEIN-GLUTAMATE METHYLESTERASE_PROTEIN-GLUTAMINE GLUTAMINASE 1"/>
    <property type="match status" value="1"/>
</dbReference>
<keyword evidence="5" id="KW-1185">Reference proteome</keyword>
<dbReference type="RefSeq" id="WP_307284701.1">
    <property type="nucleotide sequence ID" value="NZ_JAUSVX010000025.1"/>
</dbReference>
<reference evidence="4 5" key="1">
    <citation type="submission" date="2023-07" db="EMBL/GenBank/DDBJ databases">
        <title>Genomic Encyclopedia of Type Strains, Phase IV (KMG-IV): sequencing the most valuable type-strain genomes for metagenomic binning, comparative biology and taxonomic classification.</title>
        <authorList>
            <person name="Goeker M."/>
        </authorList>
    </citation>
    <scope>NUCLEOTIDE SEQUENCE [LARGE SCALE GENOMIC DNA]</scope>
    <source>
        <strain evidence="4 5">DSM 19619</strain>
    </source>
</reference>
<dbReference type="PANTHER" id="PTHR44591">
    <property type="entry name" value="STRESS RESPONSE REGULATOR PROTEIN 1"/>
    <property type="match status" value="1"/>
</dbReference>
<protein>
    <submittedName>
        <fullName evidence="4">DNA-binding response OmpR family regulator</fullName>
    </submittedName>
</protein>
<evidence type="ECO:0000259" key="3">
    <source>
        <dbReference type="PROSITE" id="PS50110"/>
    </source>
</evidence>
<dbReference type="GO" id="GO:0003677">
    <property type="term" value="F:DNA binding"/>
    <property type="evidence" value="ECO:0007669"/>
    <property type="project" value="UniProtKB-KW"/>
</dbReference>
<accession>A0ABU0JK66</accession>
<dbReference type="InterPro" id="IPR001789">
    <property type="entry name" value="Sig_transdc_resp-reg_receiver"/>
</dbReference>
<gene>
    <name evidence="4" type="ORF">QO011_007719</name>
</gene>